<dbReference type="PROSITE" id="PS51257">
    <property type="entry name" value="PROKAR_LIPOPROTEIN"/>
    <property type="match status" value="1"/>
</dbReference>
<protein>
    <submittedName>
        <fullName evidence="1">Uncharacterized protein</fullName>
    </submittedName>
</protein>
<organism evidence="1">
    <name type="scientific">hydrothermal vent metagenome</name>
    <dbReference type="NCBI Taxonomy" id="652676"/>
    <lineage>
        <taxon>unclassified sequences</taxon>
        <taxon>metagenomes</taxon>
        <taxon>ecological metagenomes</taxon>
    </lineage>
</organism>
<dbReference type="EMBL" id="UOFH01000071">
    <property type="protein sequence ID" value="VAW59308.1"/>
    <property type="molecule type" value="Genomic_DNA"/>
</dbReference>
<feature type="non-terminal residue" evidence="1">
    <location>
        <position position="63"/>
    </location>
</feature>
<gene>
    <name evidence="1" type="ORF">MNBD_GAMMA08-2521</name>
</gene>
<proteinExistence type="predicted"/>
<accession>A0A3B0WT69</accession>
<name>A0A3B0WT69_9ZZZZ</name>
<dbReference type="AlphaFoldDB" id="A0A3B0WT69"/>
<evidence type="ECO:0000313" key="1">
    <source>
        <dbReference type="EMBL" id="VAW59308.1"/>
    </source>
</evidence>
<sequence length="63" mass="7231">MKQSLLIVIYILSILSCSQTNIKDEKSYAYSISVGSKFVLNQEIQIEPQLGRTFMQYGKIKNE</sequence>
<reference evidence="1" key="1">
    <citation type="submission" date="2018-06" db="EMBL/GenBank/DDBJ databases">
        <authorList>
            <person name="Zhirakovskaya E."/>
        </authorList>
    </citation>
    <scope>NUCLEOTIDE SEQUENCE</scope>
</reference>